<reference evidence="1 2" key="1">
    <citation type="submission" date="2014-03" db="EMBL/GenBank/DDBJ databases">
        <title>Bradyrhizobium valentinum sp. nov., isolated from effective nodules of Lupinus mariae-josephae, a lupine endemic of basic-lime soils in Eastern Spain.</title>
        <authorList>
            <person name="Duran D."/>
            <person name="Rey L."/>
            <person name="Navarro A."/>
            <person name="Busquets A."/>
            <person name="Imperial J."/>
            <person name="Ruiz-Argueso T."/>
        </authorList>
    </citation>
    <scope>NUCLEOTIDE SEQUENCE [LARGE SCALE GENOMIC DNA]</scope>
    <source>
        <strain evidence="1 2">Ro19</strain>
    </source>
</reference>
<comment type="caution">
    <text evidence="1">The sequence shown here is derived from an EMBL/GenBank/DDBJ whole genome shotgun (WGS) entry which is preliminary data.</text>
</comment>
<proteinExistence type="predicted"/>
<sequence length="72" mass="7822">MQSLLMVEPAVVVRDLPRRLFAALHPDFAIPILMASHGIVPASSSFGPAQQQATRRFLASIDRVRGAAIQAR</sequence>
<evidence type="ECO:0000313" key="2">
    <source>
        <dbReference type="Proteomes" id="UP000052023"/>
    </source>
</evidence>
<gene>
    <name evidence="1" type="ORF">CQ13_02540</name>
</gene>
<protein>
    <submittedName>
        <fullName evidence="1">Uncharacterized protein</fullName>
    </submittedName>
</protein>
<dbReference type="Proteomes" id="UP000052023">
    <property type="component" value="Unassembled WGS sequence"/>
</dbReference>
<evidence type="ECO:0000313" key="1">
    <source>
        <dbReference type="EMBL" id="KRR27323.1"/>
    </source>
</evidence>
<dbReference type="AlphaFoldDB" id="A0A0R3N530"/>
<accession>A0A0R3N530</accession>
<keyword evidence="2" id="KW-1185">Reference proteome</keyword>
<name>A0A0R3N530_9BRAD</name>
<organism evidence="1 2">
    <name type="scientific">Bradyrhizobium retamae</name>
    <dbReference type="NCBI Taxonomy" id="1300035"/>
    <lineage>
        <taxon>Bacteria</taxon>
        <taxon>Pseudomonadati</taxon>
        <taxon>Pseudomonadota</taxon>
        <taxon>Alphaproteobacteria</taxon>
        <taxon>Hyphomicrobiales</taxon>
        <taxon>Nitrobacteraceae</taxon>
        <taxon>Bradyrhizobium</taxon>
    </lineage>
</organism>
<dbReference type="EMBL" id="LLYA01000112">
    <property type="protein sequence ID" value="KRR27323.1"/>
    <property type="molecule type" value="Genomic_DNA"/>
</dbReference>